<sequence length="49" mass="5786">MELFLLCKENSHINREIYQCSEIFGAIWAFLVRQVNCGISLSCWFLVLF</sequence>
<name>A0ABQ0IAM8_9ALTE</name>
<protein>
    <submittedName>
        <fullName evidence="1">Uncharacterized protein</fullName>
    </submittedName>
</protein>
<evidence type="ECO:0000313" key="2">
    <source>
        <dbReference type="Proteomes" id="UP000008372"/>
    </source>
</evidence>
<reference evidence="1 2" key="1">
    <citation type="journal article" date="2014" name="Environ. Microbiol.">
        <title>Comparative genomics of the marine bacterial genus Glaciecola reveals the high degree of genomic diversity and genomic characteristic for cold adaptation.</title>
        <authorList>
            <person name="Qin Q.L."/>
            <person name="Xie B.B."/>
            <person name="Yu Y."/>
            <person name="Shu Y.L."/>
            <person name="Rong J.C."/>
            <person name="Zhang Y.J."/>
            <person name="Zhao D.L."/>
            <person name="Chen X.L."/>
            <person name="Zhang X.Y."/>
            <person name="Chen B."/>
            <person name="Zhou B.C."/>
            <person name="Zhang Y.Z."/>
        </authorList>
    </citation>
    <scope>NUCLEOTIDE SEQUENCE [LARGE SCALE GENOMIC DNA]</scope>
    <source>
        <strain evidence="1 2">NO2</strain>
    </source>
</reference>
<accession>A0ABQ0IAM8</accession>
<dbReference type="Proteomes" id="UP000008372">
    <property type="component" value="Unassembled WGS sequence"/>
</dbReference>
<evidence type="ECO:0000313" key="1">
    <source>
        <dbReference type="EMBL" id="GAC06424.1"/>
    </source>
</evidence>
<dbReference type="EMBL" id="BAEK01000064">
    <property type="protein sequence ID" value="GAC06424.1"/>
    <property type="molecule type" value="Genomic_DNA"/>
</dbReference>
<organism evidence="1 2">
    <name type="scientific">Paraglaciecola agarilytica NO2</name>
    <dbReference type="NCBI Taxonomy" id="1125747"/>
    <lineage>
        <taxon>Bacteria</taxon>
        <taxon>Pseudomonadati</taxon>
        <taxon>Pseudomonadota</taxon>
        <taxon>Gammaproteobacteria</taxon>
        <taxon>Alteromonadales</taxon>
        <taxon>Alteromonadaceae</taxon>
        <taxon>Paraglaciecola</taxon>
    </lineage>
</organism>
<keyword evidence="2" id="KW-1185">Reference proteome</keyword>
<proteinExistence type="predicted"/>
<comment type="caution">
    <text evidence="1">The sequence shown here is derived from an EMBL/GenBank/DDBJ whole genome shotgun (WGS) entry which is preliminary data.</text>
</comment>
<gene>
    <name evidence="1" type="ORF">GAGA_3591</name>
</gene>